<dbReference type="AlphaFoldDB" id="A0A366H075"/>
<feature type="region of interest" description="Disordered" evidence="1">
    <location>
        <begin position="123"/>
        <end position="144"/>
    </location>
</feature>
<protein>
    <submittedName>
        <fullName evidence="2">RHS repeat-associated protein</fullName>
    </submittedName>
</protein>
<evidence type="ECO:0000313" key="2">
    <source>
        <dbReference type="EMBL" id="RBP35124.1"/>
    </source>
</evidence>
<feature type="compositionally biased region" description="Basic and acidic residues" evidence="1">
    <location>
        <begin position="130"/>
        <end position="140"/>
    </location>
</feature>
<dbReference type="NCBIfam" id="TIGR03696">
    <property type="entry name" value="Rhs_assc_core"/>
    <property type="match status" value="1"/>
</dbReference>
<comment type="caution">
    <text evidence="2">The sequence shown here is derived from an EMBL/GenBank/DDBJ whole genome shotgun (WGS) entry which is preliminary data.</text>
</comment>
<dbReference type="PANTHER" id="PTHR32305:SF15">
    <property type="entry name" value="PROTEIN RHSA-RELATED"/>
    <property type="match status" value="1"/>
</dbReference>
<keyword evidence="3" id="KW-1185">Reference proteome</keyword>
<organism evidence="2 3">
    <name type="scientific">Roseimicrobium gellanilyticum</name>
    <dbReference type="NCBI Taxonomy" id="748857"/>
    <lineage>
        <taxon>Bacteria</taxon>
        <taxon>Pseudomonadati</taxon>
        <taxon>Verrucomicrobiota</taxon>
        <taxon>Verrucomicrobiia</taxon>
        <taxon>Verrucomicrobiales</taxon>
        <taxon>Verrucomicrobiaceae</taxon>
        <taxon>Roseimicrobium</taxon>
    </lineage>
</organism>
<dbReference type="InterPro" id="IPR050708">
    <property type="entry name" value="T6SS_VgrG/RHS"/>
</dbReference>
<feature type="non-terminal residue" evidence="2">
    <location>
        <position position="1"/>
    </location>
</feature>
<dbReference type="RefSeq" id="WP_147263767.1">
    <property type="nucleotide sequence ID" value="NZ_QNRR01000027.1"/>
</dbReference>
<accession>A0A366H075</accession>
<reference evidence="2 3" key="1">
    <citation type="submission" date="2018-06" db="EMBL/GenBank/DDBJ databases">
        <title>Genomic Encyclopedia of Type Strains, Phase IV (KMG-IV): sequencing the most valuable type-strain genomes for metagenomic binning, comparative biology and taxonomic classification.</title>
        <authorList>
            <person name="Goeker M."/>
        </authorList>
    </citation>
    <scope>NUCLEOTIDE SEQUENCE [LARGE SCALE GENOMIC DNA]</scope>
    <source>
        <strain evidence="2 3">DSM 25532</strain>
    </source>
</reference>
<name>A0A366H075_9BACT</name>
<gene>
    <name evidence="2" type="ORF">DES53_1274</name>
</gene>
<dbReference type="PANTHER" id="PTHR32305">
    <property type="match status" value="1"/>
</dbReference>
<dbReference type="InterPro" id="IPR022385">
    <property type="entry name" value="Rhs_assc_core"/>
</dbReference>
<dbReference type="Gene3D" id="2.180.10.10">
    <property type="entry name" value="RHS repeat-associated core"/>
    <property type="match status" value="1"/>
</dbReference>
<dbReference type="EMBL" id="QNRR01000027">
    <property type="protein sequence ID" value="RBP35124.1"/>
    <property type="molecule type" value="Genomic_DNA"/>
</dbReference>
<evidence type="ECO:0000256" key="1">
    <source>
        <dbReference type="SAM" id="MobiDB-lite"/>
    </source>
</evidence>
<proteinExistence type="predicted"/>
<dbReference type="Proteomes" id="UP000253426">
    <property type="component" value="Unassembled WGS sequence"/>
</dbReference>
<evidence type="ECO:0000313" key="3">
    <source>
        <dbReference type="Proteomes" id="UP000253426"/>
    </source>
</evidence>
<dbReference type="OrthoDB" id="197048at2"/>
<sequence length="461" mass="49310">NMLASVTLPDSSVHSYAYDYRVRRITRTEGSTTPVAMTFSGGLSVAEFEVLDPGTGTLNTQPTVEYQRGPDMGGGVGGLLYSLRSGTAKFNLSNGRGDVVAQSDSSGSLTWTASYEAYGKRPVETGSNLDRQRANTKEEDPTGLVNEGFRYRDLETGVWLSRDPAGFVDGPNLYAYCVQNPWTKFDPDGLRWRMTGFGITIEFGAHQPYGIGLYAARPSDADFCDVNLTDFKEGGKRLDALKRSPGEFLKGAAGGFLGTDWGSNTEEGRKGRSVGGNVAVLDAAASMGRAGVAGMSGRSGPPPVPVGTGGVAVAPVAVPKEIPTPLIPANTLFQQTEESQQPTESTKNTLVDYKEIVRRFLSKRDAKDAVKNGIPFDPNKGAGISTTTTTIEPVDPDAIRKMTGAANADFYIDINITGKARLNTVTKGGKADIKIQEDIKPEDVIDKGRVRKSNESVIDNE</sequence>